<feature type="compositionally biased region" description="Low complexity" evidence="1">
    <location>
        <begin position="64"/>
        <end position="77"/>
    </location>
</feature>
<dbReference type="EMBL" id="LGSR01000006">
    <property type="protein sequence ID" value="KOS22556.1"/>
    <property type="molecule type" value="Genomic_DNA"/>
</dbReference>
<feature type="region of interest" description="Disordered" evidence="1">
    <location>
        <begin position="1"/>
        <end position="716"/>
    </location>
</feature>
<feature type="compositionally biased region" description="Basic and acidic residues" evidence="1">
    <location>
        <begin position="913"/>
        <end position="928"/>
    </location>
</feature>
<feature type="compositionally biased region" description="Basic and acidic residues" evidence="1">
    <location>
        <begin position="680"/>
        <end position="716"/>
    </location>
</feature>
<evidence type="ECO:0000256" key="1">
    <source>
        <dbReference type="SAM" id="MobiDB-lite"/>
    </source>
</evidence>
<reference evidence="3 4" key="1">
    <citation type="submission" date="2015-07" db="EMBL/GenBank/DDBJ databases">
        <title>The genome of the fungus Escovopsis weberi, a specialized disease agent of ant agriculture.</title>
        <authorList>
            <person name="de Man T.J."/>
            <person name="Stajich J.E."/>
            <person name="Kubicek C.P."/>
            <person name="Chenthamara K."/>
            <person name="Atanasova L."/>
            <person name="Druzhinina I.S."/>
            <person name="Birnbaum S."/>
            <person name="Barribeau S.M."/>
            <person name="Teiling C."/>
            <person name="Suen G."/>
            <person name="Currie C."/>
            <person name="Gerardo N.M."/>
        </authorList>
    </citation>
    <scope>NUCLEOTIDE SEQUENCE [LARGE SCALE GENOMIC DNA]</scope>
</reference>
<feature type="compositionally biased region" description="Low complexity" evidence="1">
    <location>
        <begin position="871"/>
        <end position="881"/>
    </location>
</feature>
<feature type="compositionally biased region" description="Basic and acidic residues" evidence="1">
    <location>
        <begin position="370"/>
        <end position="392"/>
    </location>
</feature>
<evidence type="ECO:0000259" key="2">
    <source>
        <dbReference type="Pfam" id="PF26118"/>
    </source>
</evidence>
<feature type="compositionally biased region" description="Basic and acidic residues" evidence="1">
    <location>
        <begin position="185"/>
        <end position="206"/>
    </location>
</feature>
<feature type="compositionally biased region" description="Pro residues" evidence="1">
    <location>
        <begin position="327"/>
        <end position="336"/>
    </location>
</feature>
<feature type="compositionally biased region" description="Low complexity" evidence="1">
    <location>
        <begin position="126"/>
        <end position="147"/>
    </location>
</feature>
<feature type="compositionally biased region" description="Polar residues" evidence="1">
    <location>
        <begin position="272"/>
        <end position="285"/>
    </location>
</feature>
<sequence>MADRYRYPPLAGRPPSAFNPARVSLASNLPNYGPASPAGYSPAVDPDFVSSPQRYTSIPRGYHPAAGSGAGSPAPSARSLYPMNPEPRPPSRPGNREPSRNRRSTLDAVPRPPIIVTTMQDHHPHNAASHSSAAAHAANPSAHSASPVRDAPYRSSDGKLYAQPASSIRSRSTNRPYHAYSASEDYARPRERGEMALAPRDADNYRSSRPSVHYPSDPRHSNAAIDYGDDGYQYTNAGELVKYDLDHAVPPPSSRSRRRERHESFDRGYSRPNVNYNADQRSFNVGTGHELSRHYSTSSRPYDTRGGPPPSTRGFEKINRAIESLPPVSPMVPVPSSPSSLDGSSGTLVRRDPRRPRPVSLTQEMGSRGAHVDEYYRGHVPDDGYDHSRYYDDGIPARGGGSRMSPPNGHDERSSRYWEPKRNDSREDFDRESIHPREDHRKEKPRLGSQKGSDDHDNGDDACGPDAERDEVHRASHKEEPRDRSETRERSDARDTPEPRRLSDGEHEIRPMPSFRDKISAGFGMAASAVGLGSSAKRDDKKPRLSEDREPSRRHSLDDDDAQDRHKEAESRGRSPVEGEREVESQRNGDMGRKSEADIRERHRREAEARLNGEAVFSGSESDGSKRAPSVTPSVRRRASSLSNIHVSSSGDLKQLKEQAAAESEDKEDKEDEEAAAVEPRGREASHSPERARSVSPAETDRDLIDETPLEENRGRDLVVLSDIRQVRVVSPPREKKEGKPLKGILKQPKASFPEERNPIREGVAPHKDDKKLKEVPAGAKWTKINRRLVNPEALEVGKERYEVRDDFVIVLRVLSREEIQTYTKATQVLRERRRNKEAGDRERDRERDYDRSYNDYDEQYDEGRAHRDAAAAAAASSSPAAHHHHRRQRTDEGALREDWGEDRERERRRRGRREEDEYAPRTREAEHRHHRPHRDRA</sequence>
<gene>
    <name evidence="3" type="ORF">ESCO_002370</name>
</gene>
<dbReference type="PANTHER" id="PTHR42081">
    <property type="entry name" value="ZINC FINGER PROTEIN DHHC DOMAIN CONTAINING PROTEIN"/>
    <property type="match status" value="1"/>
</dbReference>
<feature type="compositionally biased region" description="Basic and acidic residues" evidence="1">
    <location>
        <begin position="835"/>
        <end position="855"/>
    </location>
</feature>
<feature type="compositionally biased region" description="Polar residues" evidence="1">
    <location>
        <begin position="640"/>
        <end position="652"/>
    </location>
</feature>
<feature type="compositionally biased region" description="Basic and acidic residues" evidence="1">
    <location>
        <begin position="753"/>
        <end position="775"/>
    </location>
</feature>
<feature type="compositionally biased region" description="Acidic residues" evidence="1">
    <location>
        <begin position="663"/>
        <end position="676"/>
    </location>
</feature>
<organism evidence="3 4">
    <name type="scientific">Escovopsis weberi</name>
    <dbReference type="NCBI Taxonomy" id="150374"/>
    <lineage>
        <taxon>Eukaryota</taxon>
        <taxon>Fungi</taxon>
        <taxon>Dikarya</taxon>
        <taxon>Ascomycota</taxon>
        <taxon>Pezizomycotina</taxon>
        <taxon>Sordariomycetes</taxon>
        <taxon>Hypocreomycetidae</taxon>
        <taxon>Hypocreales</taxon>
        <taxon>Hypocreaceae</taxon>
        <taxon>Escovopsis</taxon>
    </lineage>
</organism>
<feature type="compositionally biased region" description="Polar residues" evidence="1">
    <location>
        <begin position="164"/>
        <end position="175"/>
    </location>
</feature>
<dbReference type="STRING" id="150374.A0A0M8MZL8"/>
<dbReference type="InterPro" id="IPR058348">
    <property type="entry name" value="DUF8035"/>
</dbReference>
<dbReference type="AlphaFoldDB" id="A0A0M8MZL8"/>
<evidence type="ECO:0000313" key="3">
    <source>
        <dbReference type="EMBL" id="KOS22556.1"/>
    </source>
</evidence>
<dbReference type="PANTHER" id="PTHR42081:SF1">
    <property type="entry name" value="ZINC FINGER PROTEIN DHHC DOMAIN CONTAINING PROTEIN"/>
    <property type="match status" value="1"/>
</dbReference>
<feature type="domain" description="DUF8035" evidence="2">
    <location>
        <begin position="780"/>
        <end position="833"/>
    </location>
</feature>
<accession>A0A0M8MZL8</accession>
<dbReference type="Proteomes" id="UP000053831">
    <property type="component" value="Unassembled WGS sequence"/>
</dbReference>
<feature type="compositionally biased region" description="Basic and acidic residues" evidence="1">
    <location>
        <begin position="890"/>
        <end position="906"/>
    </location>
</feature>
<keyword evidence="4" id="KW-1185">Reference proteome</keyword>
<feature type="compositionally biased region" description="Basic and acidic residues" evidence="1">
    <location>
        <begin position="536"/>
        <end position="611"/>
    </location>
</feature>
<evidence type="ECO:0000313" key="4">
    <source>
        <dbReference type="Proteomes" id="UP000053831"/>
    </source>
</evidence>
<feature type="region of interest" description="Disordered" evidence="1">
    <location>
        <begin position="731"/>
        <end position="775"/>
    </location>
</feature>
<proteinExistence type="predicted"/>
<dbReference type="OrthoDB" id="5418088at2759"/>
<feature type="region of interest" description="Disordered" evidence="1">
    <location>
        <begin position="831"/>
        <end position="938"/>
    </location>
</feature>
<dbReference type="Pfam" id="PF26118">
    <property type="entry name" value="DUF8035"/>
    <property type="match status" value="1"/>
</dbReference>
<feature type="compositionally biased region" description="Basic and acidic residues" evidence="1">
    <location>
        <begin position="466"/>
        <end position="519"/>
    </location>
</feature>
<feature type="compositionally biased region" description="Basic residues" evidence="1">
    <location>
        <begin position="929"/>
        <end position="938"/>
    </location>
</feature>
<name>A0A0M8MZL8_ESCWE</name>
<protein>
    <recommendedName>
        <fullName evidence="2">DUF8035 domain-containing protein</fullName>
    </recommendedName>
</protein>
<comment type="caution">
    <text evidence="3">The sequence shown here is derived from an EMBL/GenBank/DDBJ whole genome shotgun (WGS) entry which is preliminary data.</text>
</comment>
<feature type="compositionally biased region" description="Basic and acidic residues" evidence="1">
    <location>
        <begin position="409"/>
        <end position="456"/>
    </location>
</feature>